<sequence>MLAGISVNEVIEIIKSRKWQASLSKVIETLDYFGFLHKKPIYTKGRNINMPKCCIVNLEAKRKVTL</sequence>
<protein>
    <submittedName>
        <fullName evidence="1">Uncharacterized protein</fullName>
    </submittedName>
</protein>
<dbReference type="EMBL" id="CP000885">
    <property type="protein sequence ID" value="ABX43538.1"/>
    <property type="molecule type" value="Genomic_DNA"/>
</dbReference>
<dbReference type="STRING" id="357809.Cphy_3183"/>
<organism evidence="1 2">
    <name type="scientific">Lachnoclostridium phytofermentans (strain ATCC 700394 / DSM 18823 / ISDg)</name>
    <name type="common">Clostridium phytofermentans</name>
    <dbReference type="NCBI Taxonomy" id="357809"/>
    <lineage>
        <taxon>Bacteria</taxon>
        <taxon>Bacillati</taxon>
        <taxon>Bacillota</taxon>
        <taxon>Clostridia</taxon>
        <taxon>Lachnospirales</taxon>
        <taxon>Lachnospiraceae</taxon>
    </lineage>
</organism>
<dbReference type="Proteomes" id="UP000000370">
    <property type="component" value="Chromosome"/>
</dbReference>
<proteinExistence type="predicted"/>
<keyword evidence="2" id="KW-1185">Reference proteome</keyword>
<dbReference type="AlphaFoldDB" id="A9KRP4"/>
<accession>A9KRP4</accession>
<name>A9KRP4_LACP7</name>
<dbReference type="KEGG" id="cpy:Cphy_3183"/>
<dbReference type="HOGENOM" id="CLU_2823549_0_0_9"/>
<reference evidence="2" key="1">
    <citation type="submission" date="2007-11" db="EMBL/GenBank/DDBJ databases">
        <title>Complete genome sequence of Clostridium phytofermentans ISDg.</title>
        <authorList>
            <person name="Leschine S.B."/>
            <person name="Warnick T.A."/>
            <person name="Blanchard J.L."/>
            <person name="Schnell D.J."/>
            <person name="Petit E.L."/>
            <person name="LaTouf W.G."/>
            <person name="Copeland A."/>
            <person name="Lucas S."/>
            <person name="Lapidus A."/>
            <person name="Barry K."/>
            <person name="Glavina del Rio T."/>
            <person name="Dalin E."/>
            <person name="Tice H."/>
            <person name="Pitluck S."/>
            <person name="Kiss H."/>
            <person name="Brettin T."/>
            <person name="Bruce D."/>
            <person name="Detter J.C."/>
            <person name="Han C."/>
            <person name="Kuske C."/>
            <person name="Schmutz J."/>
            <person name="Larimer F."/>
            <person name="Land M."/>
            <person name="Hauser L."/>
            <person name="Kyrpides N."/>
            <person name="Kim E.A."/>
            <person name="Richardson P."/>
        </authorList>
    </citation>
    <scope>NUCLEOTIDE SEQUENCE [LARGE SCALE GENOMIC DNA]</scope>
    <source>
        <strain evidence="2">ATCC 700394 / DSM 18823 / ISDg</strain>
    </source>
</reference>
<evidence type="ECO:0000313" key="2">
    <source>
        <dbReference type="Proteomes" id="UP000000370"/>
    </source>
</evidence>
<evidence type="ECO:0000313" key="1">
    <source>
        <dbReference type="EMBL" id="ABX43538.1"/>
    </source>
</evidence>
<gene>
    <name evidence="1" type="ordered locus">Cphy_3183</name>
</gene>